<name>A0A9J6FC49_HAELO</name>
<evidence type="ECO:0000313" key="3">
    <source>
        <dbReference type="Proteomes" id="UP000821853"/>
    </source>
</evidence>
<dbReference type="EMBL" id="JABSTR010000001">
    <property type="protein sequence ID" value="KAH9360335.1"/>
    <property type="molecule type" value="Genomic_DNA"/>
</dbReference>
<feature type="region of interest" description="Disordered" evidence="1">
    <location>
        <begin position="50"/>
        <end position="71"/>
    </location>
</feature>
<dbReference type="OrthoDB" id="7331812at2759"/>
<dbReference type="AlphaFoldDB" id="A0A9J6FC49"/>
<dbReference type="VEuPathDB" id="VectorBase:HLOH_047916"/>
<protein>
    <submittedName>
        <fullName evidence="2">Uncharacterized protein</fullName>
    </submittedName>
</protein>
<keyword evidence="3" id="KW-1185">Reference proteome</keyword>
<organism evidence="2 3">
    <name type="scientific">Haemaphysalis longicornis</name>
    <name type="common">Bush tick</name>
    <dbReference type="NCBI Taxonomy" id="44386"/>
    <lineage>
        <taxon>Eukaryota</taxon>
        <taxon>Metazoa</taxon>
        <taxon>Ecdysozoa</taxon>
        <taxon>Arthropoda</taxon>
        <taxon>Chelicerata</taxon>
        <taxon>Arachnida</taxon>
        <taxon>Acari</taxon>
        <taxon>Parasitiformes</taxon>
        <taxon>Ixodida</taxon>
        <taxon>Ixodoidea</taxon>
        <taxon>Ixodidae</taxon>
        <taxon>Haemaphysalinae</taxon>
        <taxon>Haemaphysalis</taxon>
    </lineage>
</organism>
<evidence type="ECO:0000313" key="2">
    <source>
        <dbReference type="EMBL" id="KAH9360335.1"/>
    </source>
</evidence>
<sequence length="71" mass="8488">MYELRFDVRYISRLIEHTVNGKVVSIYRGRPRNFPRKICPRNFQVLRSTSRNNFPEQEVSSEKCTRGPTQQ</sequence>
<accession>A0A9J6FC49</accession>
<gene>
    <name evidence="2" type="ORF">HPB48_010054</name>
</gene>
<comment type="caution">
    <text evidence="2">The sequence shown here is derived from an EMBL/GenBank/DDBJ whole genome shotgun (WGS) entry which is preliminary data.</text>
</comment>
<proteinExistence type="predicted"/>
<reference evidence="2 3" key="1">
    <citation type="journal article" date="2020" name="Cell">
        <title>Large-Scale Comparative Analyses of Tick Genomes Elucidate Their Genetic Diversity and Vector Capacities.</title>
        <authorList>
            <consortium name="Tick Genome and Microbiome Consortium (TIGMIC)"/>
            <person name="Jia N."/>
            <person name="Wang J."/>
            <person name="Shi W."/>
            <person name="Du L."/>
            <person name="Sun Y."/>
            <person name="Zhan W."/>
            <person name="Jiang J.F."/>
            <person name="Wang Q."/>
            <person name="Zhang B."/>
            <person name="Ji P."/>
            <person name="Bell-Sakyi L."/>
            <person name="Cui X.M."/>
            <person name="Yuan T.T."/>
            <person name="Jiang B.G."/>
            <person name="Yang W.F."/>
            <person name="Lam T.T."/>
            <person name="Chang Q.C."/>
            <person name="Ding S.J."/>
            <person name="Wang X.J."/>
            <person name="Zhu J.G."/>
            <person name="Ruan X.D."/>
            <person name="Zhao L."/>
            <person name="Wei J.T."/>
            <person name="Ye R.Z."/>
            <person name="Que T.C."/>
            <person name="Du C.H."/>
            <person name="Zhou Y.H."/>
            <person name="Cheng J.X."/>
            <person name="Dai P.F."/>
            <person name="Guo W.B."/>
            <person name="Han X.H."/>
            <person name="Huang E.J."/>
            <person name="Li L.F."/>
            <person name="Wei W."/>
            <person name="Gao Y.C."/>
            <person name="Liu J.Z."/>
            <person name="Shao H.Z."/>
            <person name="Wang X."/>
            <person name="Wang C.C."/>
            <person name="Yang T.C."/>
            <person name="Huo Q.B."/>
            <person name="Li W."/>
            <person name="Chen H.Y."/>
            <person name="Chen S.E."/>
            <person name="Zhou L.G."/>
            <person name="Ni X.B."/>
            <person name="Tian J.H."/>
            <person name="Sheng Y."/>
            <person name="Liu T."/>
            <person name="Pan Y.S."/>
            <person name="Xia L.Y."/>
            <person name="Li J."/>
            <person name="Zhao F."/>
            <person name="Cao W.C."/>
        </authorList>
    </citation>
    <scope>NUCLEOTIDE SEQUENCE [LARGE SCALE GENOMIC DNA]</scope>
    <source>
        <strain evidence="2">HaeL-2018</strain>
    </source>
</reference>
<dbReference type="Proteomes" id="UP000821853">
    <property type="component" value="Chromosome 1"/>
</dbReference>
<evidence type="ECO:0000256" key="1">
    <source>
        <dbReference type="SAM" id="MobiDB-lite"/>
    </source>
</evidence>